<organism evidence="1 2">
    <name type="scientific">Brachionus plicatilis</name>
    <name type="common">Marine rotifer</name>
    <name type="synonym">Brachionus muelleri</name>
    <dbReference type="NCBI Taxonomy" id="10195"/>
    <lineage>
        <taxon>Eukaryota</taxon>
        <taxon>Metazoa</taxon>
        <taxon>Spiralia</taxon>
        <taxon>Gnathifera</taxon>
        <taxon>Rotifera</taxon>
        <taxon>Eurotatoria</taxon>
        <taxon>Monogononta</taxon>
        <taxon>Pseudotrocha</taxon>
        <taxon>Ploima</taxon>
        <taxon>Brachionidae</taxon>
        <taxon>Brachionus</taxon>
    </lineage>
</organism>
<protein>
    <submittedName>
        <fullName evidence="1">Uncharacterized protein</fullName>
    </submittedName>
</protein>
<dbReference type="EMBL" id="REGN01007936">
    <property type="protein sequence ID" value="RNA04877.1"/>
    <property type="molecule type" value="Genomic_DNA"/>
</dbReference>
<name>A0A3M7Q088_BRAPC</name>
<sequence length="116" mass="13669">MWQRQFLWLALDNNRVLIIYFSYINHIYYHQILQMINNTDQNSCEKEMSCLKIPKKSPLTSSNKNTDVSVKNFFLRLSKADSDKMSLLFLTYSEGALARQYSLFKKCPLSKRSLTT</sequence>
<keyword evidence="2" id="KW-1185">Reference proteome</keyword>
<evidence type="ECO:0000313" key="2">
    <source>
        <dbReference type="Proteomes" id="UP000276133"/>
    </source>
</evidence>
<proteinExistence type="predicted"/>
<comment type="caution">
    <text evidence="1">The sequence shown here is derived from an EMBL/GenBank/DDBJ whole genome shotgun (WGS) entry which is preliminary data.</text>
</comment>
<dbReference type="AlphaFoldDB" id="A0A3M7Q088"/>
<accession>A0A3M7Q088</accession>
<reference evidence="1 2" key="1">
    <citation type="journal article" date="2018" name="Sci. Rep.">
        <title>Genomic signatures of local adaptation to the degree of environmental predictability in rotifers.</title>
        <authorList>
            <person name="Franch-Gras L."/>
            <person name="Hahn C."/>
            <person name="Garcia-Roger E.M."/>
            <person name="Carmona M.J."/>
            <person name="Serra M."/>
            <person name="Gomez A."/>
        </authorList>
    </citation>
    <scope>NUCLEOTIDE SEQUENCE [LARGE SCALE GENOMIC DNA]</scope>
    <source>
        <strain evidence="1">HYR1</strain>
    </source>
</reference>
<dbReference type="Proteomes" id="UP000276133">
    <property type="component" value="Unassembled WGS sequence"/>
</dbReference>
<gene>
    <name evidence="1" type="ORF">BpHYR1_017334</name>
</gene>
<evidence type="ECO:0000313" key="1">
    <source>
        <dbReference type="EMBL" id="RNA04877.1"/>
    </source>
</evidence>